<organism evidence="2 3">
    <name type="scientific">Cirrhinus molitorella</name>
    <name type="common">mud carp</name>
    <dbReference type="NCBI Taxonomy" id="172907"/>
    <lineage>
        <taxon>Eukaryota</taxon>
        <taxon>Metazoa</taxon>
        <taxon>Chordata</taxon>
        <taxon>Craniata</taxon>
        <taxon>Vertebrata</taxon>
        <taxon>Euteleostomi</taxon>
        <taxon>Actinopterygii</taxon>
        <taxon>Neopterygii</taxon>
        <taxon>Teleostei</taxon>
        <taxon>Ostariophysi</taxon>
        <taxon>Cypriniformes</taxon>
        <taxon>Cyprinidae</taxon>
        <taxon>Labeoninae</taxon>
        <taxon>Labeonini</taxon>
        <taxon>Cirrhinus</taxon>
    </lineage>
</organism>
<name>A0ABR3LNU8_9TELE</name>
<protein>
    <submittedName>
        <fullName evidence="2">Uncharacterized protein</fullName>
    </submittedName>
</protein>
<gene>
    <name evidence="2" type="ORF">QQF64_016771</name>
</gene>
<dbReference type="Proteomes" id="UP001558613">
    <property type="component" value="Unassembled WGS sequence"/>
</dbReference>
<keyword evidence="3" id="KW-1185">Reference proteome</keyword>
<evidence type="ECO:0000256" key="1">
    <source>
        <dbReference type="SAM" id="MobiDB-lite"/>
    </source>
</evidence>
<evidence type="ECO:0000313" key="3">
    <source>
        <dbReference type="Proteomes" id="UP001558613"/>
    </source>
</evidence>
<evidence type="ECO:0000313" key="2">
    <source>
        <dbReference type="EMBL" id="KAL1254542.1"/>
    </source>
</evidence>
<feature type="compositionally biased region" description="Pro residues" evidence="1">
    <location>
        <begin position="101"/>
        <end position="113"/>
    </location>
</feature>
<feature type="region of interest" description="Disordered" evidence="1">
    <location>
        <begin position="78"/>
        <end position="113"/>
    </location>
</feature>
<sequence length="127" mass="14430">MCNFMIKTNARRTASNRQGGSVTLFLDLRGWTFLLYDYGYSAYLDGHGHFLLQARTGTCYTHHQAIVVQRRMDRIRRATAEEHSPVQVPPPPDTSPQIQPATPPPWQMEPPPSYETVMKTTTAVNQL</sequence>
<reference evidence="2 3" key="1">
    <citation type="submission" date="2023-09" db="EMBL/GenBank/DDBJ databases">
        <authorList>
            <person name="Wang M."/>
        </authorList>
    </citation>
    <scope>NUCLEOTIDE SEQUENCE [LARGE SCALE GENOMIC DNA]</scope>
    <source>
        <strain evidence="2">GT-2023</strain>
        <tissue evidence="2">Liver</tissue>
    </source>
</reference>
<proteinExistence type="predicted"/>
<comment type="caution">
    <text evidence="2">The sequence shown here is derived from an EMBL/GenBank/DDBJ whole genome shotgun (WGS) entry which is preliminary data.</text>
</comment>
<dbReference type="EMBL" id="JAYMGO010000020">
    <property type="protein sequence ID" value="KAL1254542.1"/>
    <property type="molecule type" value="Genomic_DNA"/>
</dbReference>
<accession>A0ABR3LNU8</accession>